<sequence>MHETGLNEEAQKAEIRRAREGSNRAIARRNLVGVGDSLGEDYLGIIGDGTFVRSRAEYLRLFEEGFDHPKQSMTYVRTPEVITVADDYTLASEHGSWIATLPSGSLAYTGTYAAMWRRTVSGWKIRSEMFVTLHSEPSRP</sequence>
<dbReference type="AlphaFoldDB" id="A0A1H4RZF4"/>
<dbReference type="GO" id="GO:0016853">
    <property type="term" value="F:isomerase activity"/>
    <property type="evidence" value="ECO:0007669"/>
    <property type="project" value="UniProtKB-KW"/>
</dbReference>
<dbReference type="SUPFAM" id="SSF54427">
    <property type="entry name" value="NTF2-like"/>
    <property type="match status" value="1"/>
</dbReference>
<evidence type="ECO:0000313" key="2">
    <source>
        <dbReference type="EMBL" id="SEC37239.1"/>
    </source>
</evidence>
<gene>
    <name evidence="2" type="ORF">SAMN05443244_3297</name>
</gene>
<proteinExistence type="predicted"/>
<dbReference type="InterPro" id="IPR027843">
    <property type="entry name" value="DUF4440"/>
</dbReference>
<protein>
    <submittedName>
        <fullName evidence="2">Ketosteroid isomerase homolog</fullName>
    </submittedName>
</protein>
<keyword evidence="2" id="KW-0413">Isomerase</keyword>
<dbReference type="Gene3D" id="3.10.450.50">
    <property type="match status" value="1"/>
</dbReference>
<dbReference type="RefSeq" id="WP_074655090.1">
    <property type="nucleotide sequence ID" value="NZ_FNSD01000001.1"/>
</dbReference>
<evidence type="ECO:0000259" key="1">
    <source>
        <dbReference type="Pfam" id="PF14534"/>
    </source>
</evidence>
<organism evidence="2 3">
    <name type="scientific">Terriglobus roseus</name>
    <dbReference type="NCBI Taxonomy" id="392734"/>
    <lineage>
        <taxon>Bacteria</taxon>
        <taxon>Pseudomonadati</taxon>
        <taxon>Acidobacteriota</taxon>
        <taxon>Terriglobia</taxon>
        <taxon>Terriglobales</taxon>
        <taxon>Acidobacteriaceae</taxon>
        <taxon>Terriglobus</taxon>
    </lineage>
</organism>
<accession>A0A1H4RZF4</accession>
<evidence type="ECO:0000313" key="3">
    <source>
        <dbReference type="Proteomes" id="UP000182409"/>
    </source>
</evidence>
<reference evidence="2 3" key="1">
    <citation type="submission" date="2016-10" db="EMBL/GenBank/DDBJ databases">
        <authorList>
            <person name="de Groot N.N."/>
        </authorList>
    </citation>
    <scope>NUCLEOTIDE SEQUENCE [LARGE SCALE GENOMIC DNA]</scope>
    <source>
        <strain evidence="2 3">AB35.6</strain>
    </source>
</reference>
<dbReference type="Proteomes" id="UP000182409">
    <property type="component" value="Unassembled WGS sequence"/>
</dbReference>
<dbReference type="InterPro" id="IPR032710">
    <property type="entry name" value="NTF2-like_dom_sf"/>
</dbReference>
<feature type="domain" description="DUF4440" evidence="1">
    <location>
        <begin position="15"/>
        <end position="125"/>
    </location>
</feature>
<name>A0A1H4RZF4_9BACT</name>
<dbReference type="Pfam" id="PF14534">
    <property type="entry name" value="DUF4440"/>
    <property type="match status" value="1"/>
</dbReference>
<dbReference type="EMBL" id="FNSD01000001">
    <property type="protein sequence ID" value="SEC37239.1"/>
    <property type="molecule type" value="Genomic_DNA"/>
</dbReference>